<proteinExistence type="predicted"/>
<keyword evidence="1" id="KW-0449">Lipoprotein</keyword>
<reference evidence="1 2" key="1">
    <citation type="submission" date="2019-09" db="EMBL/GenBank/DDBJ databases">
        <title>Genome sequencing of strain KACC 21233.</title>
        <authorList>
            <person name="Heo J."/>
            <person name="Kim S.-J."/>
            <person name="Kim J.-S."/>
            <person name="Hong S.-B."/>
            <person name="Kwon S.-W."/>
        </authorList>
    </citation>
    <scope>NUCLEOTIDE SEQUENCE [LARGE SCALE GENOMIC DNA]</scope>
    <source>
        <strain evidence="1 2">KACC 21233</strain>
        <plasmid evidence="1 2">unnamed1</plasmid>
    </source>
</reference>
<dbReference type="Proteomes" id="UP000324536">
    <property type="component" value="Plasmid unnamed1"/>
</dbReference>
<dbReference type="KEGG" id="acek:FLP30_12690"/>
<accession>A0A5C1YQW9</accession>
<dbReference type="Gene3D" id="3.55.50.60">
    <property type="entry name" value="DotD protein"/>
    <property type="match status" value="1"/>
</dbReference>
<name>A0A5C1YQW9_9PROT</name>
<geneLocation type="plasmid" evidence="1">
    <name>unnamed1</name>
</geneLocation>
<dbReference type="AlphaFoldDB" id="A0A5C1YQW9"/>
<keyword evidence="2" id="KW-1185">Reference proteome</keyword>
<organism evidence="1 2">
    <name type="scientific">Acetobacter vaccinii</name>
    <dbReference type="NCBI Taxonomy" id="2592655"/>
    <lineage>
        <taxon>Bacteria</taxon>
        <taxon>Pseudomonadati</taxon>
        <taxon>Pseudomonadota</taxon>
        <taxon>Alphaproteobacteria</taxon>
        <taxon>Acetobacterales</taxon>
        <taxon>Acetobacteraceae</taxon>
        <taxon>Acetobacter</taxon>
    </lineage>
</organism>
<dbReference type="OrthoDB" id="7225421at2"/>
<gene>
    <name evidence="1" type="ORF">FLP30_12690</name>
</gene>
<evidence type="ECO:0000313" key="2">
    <source>
        <dbReference type="Proteomes" id="UP000324536"/>
    </source>
</evidence>
<dbReference type="Pfam" id="PF16816">
    <property type="entry name" value="DotD"/>
    <property type="match status" value="1"/>
</dbReference>
<dbReference type="InterPro" id="IPR038140">
    <property type="entry name" value="DotD_sf"/>
</dbReference>
<sequence>MCCLPRAHNIRGDNPAMTRSIRPLPFPAALLCTLAGVLAGCAPPQPPPARGIAQDMTAVLHSMDQMGQVRFPMVRPGSVLPAELRRPMAWRWTGRLDTAVRLIGERVGYSVVTPQTRTSPIISIDESDSTAAGLLDALAAAAEPEARIDVDLLSHTIRISWHV</sequence>
<dbReference type="EMBL" id="CP043507">
    <property type="protein sequence ID" value="QEO18744.1"/>
    <property type="molecule type" value="Genomic_DNA"/>
</dbReference>
<dbReference type="InterPro" id="IPR031817">
    <property type="entry name" value="DotD"/>
</dbReference>
<keyword evidence="1" id="KW-0614">Plasmid</keyword>
<protein>
    <submittedName>
        <fullName evidence="1">DotD/TraH family lipoprotein</fullName>
    </submittedName>
</protein>
<evidence type="ECO:0000313" key="1">
    <source>
        <dbReference type="EMBL" id="QEO18744.1"/>
    </source>
</evidence>